<keyword evidence="3" id="KW-1185">Reference proteome</keyword>
<protein>
    <submittedName>
        <fullName evidence="2">Uncharacterized protein</fullName>
    </submittedName>
</protein>
<evidence type="ECO:0000313" key="3">
    <source>
        <dbReference type="Proteomes" id="UP000007798"/>
    </source>
</evidence>
<evidence type="ECO:0000313" key="2">
    <source>
        <dbReference type="EMBL" id="EDW84201.2"/>
    </source>
</evidence>
<dbReference type="HOGENOM" id="CLU_106882_0_0_1"/>
<feature type="coiled-coil region" evidence="1">
    <location>
        <begin position="124"/>
        <end position="185"/>
    </location>
</feature>
<accession>B4NKZ8</accession>
<dbReference type="EMBL" id="CH964272">
    <property type="protein sequence ID" value="EDW84201.2"/>
    <property type="molecule type" value="Genomic_DNA"/>
</dbReference>
<reference evidence="2 3" key="1">
    <citation type="journal article" date="2007" name="Nature">
        <title>Evolution of genes and genomes on the Drosophila phylogeny.</title>
        <authorList>
            <consortium name="Drosophila 12 Genomes Consortium"/>
            <person name="Clark A.G."/>
            <person name="Eisen M.B."/>
            <person name="Smith D.R."/>
            <person name="Bergman C.M."/>
            <person name="Oliver B."/>
            <person name="Markow T.A."/>
            <person name="Kaufman T.C."/>
            <person name="Kellis M."/>
            <person name="Gelbart W."/>
            <person name="Iyer V.N."/>
            <person name="Pollard D.A."/>
            <person name="Sackton T.B."/>
            <person name="Larracuente A.M."/>
            <person name="Singh N.D."/>
            <person name="Abad J.P."/>
            <person name="Abt D.N."/>
            <person name="Adryan B."/>
            <person name="Aguade M."/>
            <person name="Akashi H."/>
            <person name="Anderson W.W."/>
            <person name="Aquadro C.F."/>
            <person name="Ardell D.H."/>
            <person name="Arguello R."/>
            <person name="Artieri C.G."/>
            <person name="Barbash D.A."/>
            <person name="Barker D."/>
            <person name="Barsanti P."/>
            <person name="Batterham P."/>
            <person name="Batzoglou S."/>
            <person name="Begun D."/>
            <person name="Bhutkar A."/>
            <person name="Blanco E."/>
            <person name="Bosak S.A."/>
            <person name="Bradley R.K."/>
            <person name="Brand A.D."/>
            <person name="Brent M.R."/>
            <person name="Brooks A.N."/>
            <person name="Brown R.H."/>
            <person name="Butlin R.K."/>
            <person name="Caggese C."/>
            <person name="Calvi B.R."/>
            <person name="Bernardo de Carvalho A."/>
            <person name="Caspi A."/>
            <person name="Castrezana S."/>
            <person name="Celniker S.E."/>
            <person name="Chang J.L."/>
            <person name="Chapple C."/>
            <person name="Chatterji S."/>
            <person name="Chinwalla A."/>
            <person name="Civetta A."/>
            <person name="Clifton S.W."/>
            <person name="Comeron J.M."/>
            <person name="Costello J.C."/>
            <person name="Coyne J.A."/>
            <person name="Daub J."/>
            <person name="David R.G."/>
            <person name="Delcher A.L."/>
            <person name="Delehaunty K."/>
            <person name="Do C.B."/>
            <person name="Ebling H."/>
            <person name="Edwards K."/>
            <person name="Eickbush T."/>
            <person name="Evans J.D."/>
            <person name="Filipski A."/>
            <person name="Findeiss S."/>
            <person name="Freyhult E."/>
            <person name="Fulton L."/>
            <person name="Fulton R."/>
            <person name="Garcia A.C."/>
            <person name="Gardiner A."/>
            <person name="Garfield D.A."/>
            <person name="Garvin B.E."/>
            <person name="Gibson G."/>
            <person name="Gilbert D."/>
            <person name="Gnerre S."/>
            <person name="Godfrey J."/>
            <person name="Good R."/>
            <person name="Gotea V."/>
            <person name="Gravely B."/>
            <person name="Greenberg A.J."/>
            <person name="Griffiths-Jones S."/>
            <person name="Gross S."/>
            <person name="Guigo R."/>
            <person name="Gustafson E.A."/>
            <person name="Haerty W."/>
            <person name="Hahn M.W."/>
            <person name="Halligan D.L."/>
            <person name="Halpern A.L."/>
            <person name="Halter G.M."/>
            <person name="Han M.V."/>
            <person name="Heger A."/>
            <person name="Hillier L."/>
            <person name="Hinrichs A.S."/>
            <person name="Holmes I."/>
            <person name="Hoskins R.A."/>
            <person name="Hubisz M.J."/>
            <person name="Hultmark D."/>
            <person name="Huntley M.A."/>
            <person name="Jaffe D.B."/>
            <person name="Jagadeeshan S."/>
            <person name="Jeck W.R."/>
            <person name="Johnson J."/>
            <person name="Jones C.D."/>
            <person name="Jordan W.C."/>
            <person name="Karpen G.H."/>
            <person name="Kataoka E."/>
            <person name="Keightley P.D."/>
            <person name="Kheradpour P."/>
            <person name="Kirkness E.F."/>
            <person name="Koerich L.B."/>
            <person name="Kristiansen K."/>
            <person name="Kudrna D."/>
            <person name="Kulathinal R.J."/>
            <person name="Kumar S."/>
            <person name="Kwok R."/>
            <person name="Lander E."/>
            <person name="Langley C.H."/>
            <person name="Lapoint R."/>
            <person name="Lazzaro B.P."/>
            <person name="Lee S.J."/>
            <person name="Levesque L."/>
            <person name="Li R."/>
            <person name="Lin C.F."/>
            <person name="Lin M.F."/>
            <person name="Lindblad-Toh K."/>
            <person name="Llopart A."/>
            <person name="Long M."/>
            <person name="Low L."/>
            <person name="Lozovsky E."/>
            <person name="Lu J."/>
            <person name="Luo M."/>
            <person name="Machado C.A."/>
            <person name="Makalowski W."/>
            <person name="Marzo M."/>
            <person name="Matsuda M."/>
            <person name="Matzkin L."/>
            <person name="McAllister B."/>
            <person name="McBride C.S."/>
            <person name="McKernan B."/>
            <person name="McKernan K."/>
            <person name="Mendez-Lago M."/>
            <person name="Minx P."/>
            <person name="Mollenhauer M.U."/>
            <person name="Montooth K."/>
            <person name="Mount S.M."/>
            <person name="Mu X."/>
            <person name="Myers E."/>
            <person name="Negre B."/>
            <person name="Newfeld S."/>
            <person name="Nielsen R."/>
            <person name="Noor M.A."/>
            <person name="O'Grady P."/>
            <person name="Pachter L."/>
            <person name="Papaceit M."/>
            <person name="Parisi M.J."/>
            <person name="Parisi M."/>
            <person name="Parts L."/>
            <person name="Pedersen J.S."/>
            <person name="Pesole G."/>
            <person name="Phillippy A.M."/>
            <person name="Ponting C.P."/>
            <person name="Pop M."/>
            <person name="Porcelli D."/>
            <person name="Powell J.R."/>
            <person name="Prohaska S."/>
            <person name="Pruitt K."/>
            <person name="Puig M."/>
            <person name="Quesneville H."/>
            <person name="Ram K.R."/>
            <person name="Rand D."/>
            <person name="Rasmussen M.D."/>
            <person name="Reed L.K."/>
            <person name="Reenan R."/>
            <person name="Reily A."/>
            <person name="Remington K.A."/>
            <person name="Rieger T.T."/>
            <person name="Ritchie M.G."/>
            <person name="Robin C."/>
            <person name="Rogers Y.H."/>
            <person name="Rohde C."/>
            <person name="Rozas J."/>
            <person name="Rubenfield M.J."/>
            <person name="Ruiz A."/>
            <person name="Russo S."/>
            <person name="Salzberg S.L."/>
            <person name="Sanchez-Gracia A."/>
            <person name="Saranga D.J."/>
            <person name="Sato H."/>
            <person name="Schaeffer S.W."/>
            <person name="Schatz M.C."/>
            <person name="Schlenke T."/>
            <person name="Schwartz R."/>
            <person name="Segarra C."/>
            <person name="Singh R.S."/>
            <person name="Sirot L."/>
            <person name="Sirota M."/>
            <person name="Sisneros N.B."/>
            <person name="Smith C.D."/>
            <person name="Smith T.F."/>
            <person name="Spieth J."/>
            <person name="Stage D.E."/>
            <person name="Stark A."/>
            <person name="Stephan W."/>
            <person name="Strausberg R.L."/>
            <person name="Strempel S."/>
            <person name="Sturgill D."/>
            <person name="Sutton G."/>
            <person name="Sutton G.G."/>
            <person name="Tao W."/>
            <person name="Teichmann S."/>
            <person name="Tobari Y.N."/>
            <person name="Tomimura Y."/>
            <person name="Tsolas J.M."/>
            <person name="Valente V.L."/>
            <person name="Venter E."/>
            <person name="Venter J.C."/>
            <person name="Vicario S."/>
            <person name="Vieira F.G."/>
            <person name="Vilella A.J."/>
            <person name="Villasante A."/>
            <person name="Walenz B."/>
            <person name="Wang J."/>
            <person name="Wasserman M."/>
            <person name="Watts T."/>
            <person name="Wilson D."/>
            <person name="Wilson R.K."/>
            <person name="Wing R.A."/>
            <person name="Wolfner M.F."/>
            <person name="Wong A."/>
            <person name="Wong G.K."/>
            <person name="Wu C.I."/>
            <person name="Wu G."/>
            <person name="Yamamoto D."/>
            <person name="Yang H.P."/>
            <person name="Yang S.P."/>
            <person name="Yorke J.A."/>
            <person name="Yoshida K."/>
            <person name="Zdobnov E."/>
            <person name="Zhang P."/>
            <person name="Zhang Y."/>
            <person name="Zimin A.V."/>
            <person name="Baldwin J."/>
            <person name="Abdouelleil A."/>
            <person name="Abdulkadir J."/>
            <person name="Abebe A."/>
            <person name="Abera B."/>
            <person name="Abreu J."/>
            <person name="Acer S.C."/>
            <person name="Aftuck L."/>
            <person name="Alexander A."/>
            <person name="An P."/>
            <person name="Anderson E."/>
            <person name="Anderson S."/>
            <person name="Arachi H."/>
            <person name="Azer M."/>
            <person name="Bachantsang P."/>
            <person name="Barry A."/>
            <person name="Bayul T."/>
            <person name="Berlin A."/>
            <person name="Bessette D."/>
            <person name="Bloom T."/>
            <person name="Blye J."/>
            <person name="Boguslavskiy L."/>
            <person name="Bonnet C."/>
            <person name="Boukhgalter B."/>
            <person name="Bourzgui I."/>
            <person name="Brown A."/>
            <person name="Cahill P."/>
            <person name="Channer S."/>
            <person name="Cheshatsang Y."/>
            <person name="Chuda L."/>
            <person name="Citroen M."/>
            <person name="Collymore A."/>
            <person name="Cooke P."/>
            <person name="Costello M."/>
            <person name="D'Aco K."/>
            <person name="Daza R."/>
            <person name="De Haan G."/>
            <person name="DeGray S."/>
            <person name="DeMaso C."/>
            <person name="Dhargay N."/>
            <person name="Dooley K."/>
            <person name="Dooley E."/>
            <person name="Doricent M."/>
            <person name="Dorje P."/>
            <person name="Dorjee K."/>
            <person name="Dupes A."/>
            <person name="Elong R."/>
            <person name="Falk J."/>
            <person name="Farina A."/>
            <person name="Faro S."/>
            <person name="Ferguson D."/>
            <person name="Fisher S."/>
            <person name="Foley C.D."/>
            <person name="Franke A."/>
            <person name="Friedrich D."/>
            <person name="Gadbois L."/>
            <person name="Gearin G."/>
            <person name="Gearin C.R."/>
            <person name="Giannoukos G."/>
            <person name="Goode T."/>
            <person name="Graham J."/>
            <person name="Grandbois E."/>
            <person name="Grewal S."/>
            <person name="Gyaltsen K."/>
            <person name="Hafez N."/>
            <person name="Hagos B."/>
            <person name="Hall J."/>
            <person name="Henson C."/>
            <person name="Hollinger A."/>
            <person name="Honan T."/>
            <person name="Huard M.D."/>
            <person name="Hughes L."/>
            <person name="Hurhula B."/>
            <person name="Husby M.E."/>
            <person name="Kamat A."/>
            <person name="Kanga B."/>
            <person name="Kashin S."/>
            <person name="Khazanovich D."/>
            <person name="Kisner P."/>
            <person name="Lance K."/>
            <person name="Lara M."/>
            <person name="Lee W."/>
            <person name="Lennon N."/>
            <person name="Letendre F."/>
            <person name="LeVine R."/>
            <person name="Lipovsky A."/>
            <person name="Liu X."/>
            <person name="Liu J."/>
            <person name="Liu S."/>
            <person name="Lokyitsang T."/>
            <person name="Lokyitsang Y."/>
            <person name="Lubonja R."/>
            <person name="Lui A."/>
            <person name="MacDonald P."/>
            <person name="Magnisalis V."/>
            <person name="Maru K."/>
            <person name="Matthews C."/>
            <person name="McCusker W."/>
            <person name="McDonough S."/>
            <person name="Mehta T."/>
            <person name="Meldrim J."/>
            <person name="Meneus L."/>
            <person name="Mihai O."/>
            <person name="Mihalev A."/>
            <person name="Mihova T."/>
            <person name="Mittelman R."/>
            <person name="Mlenga V."/>
            <person name="Montmayeur A."/>
            <person name="Mulrain L."/>
            <person name="Navidi A."/>
            <person name="Naylor J."/>
            <person name="Negash T."/>
            <person name="Nguyen T."/>
            <person name="Nguyen N."/>
            <person name="Nicol R."/>
            <person name="Norbu C."/>
            <person name="Norbu N."/>
            <person name="Novod N."/>
            <person name="O'Neill B."/>
            <person name="Osman S."/>
            <person name="Markiewicz E."/>
            <person name="Oyono O.L."/>
            <person name="Patti C."/>
            <person name="Phunkhang P."/>
            <person name="Pierre F."/>
            <person name="Priest M."/>
            <person name="Raghuraman S."/>
            <person name="Rege F."/>
            <person name="Reyes R."/>
            <person name="Rise C."/>
            <person name="Rogov P."/>
            <person name="Ross K."/>
            <person name="Ryan E."/>
            <person name="Settipalli S."/>
            <person name="Shea T."/>
            <person name="Sherpa N."/>
            <person name="Shi L."/>
            <person name="Shih D."/>
            <person name="Sparrow T."/>
            <person name="Spaulding J."/>
            <person name="Stalker J."/>
            <person name="Stange-Thomann N."/>
            <person name="Stavropoulos S."/>
            <person name="Stone C."/>
            <person name="Strader C."/>
            <person name="Tesfaye S."/>
            <person name="Thomson T."/>
            <person name="Thoulutsang Y."/>
            <person name="Thoulutsang D."/>
            <person name="Topham K."/>
            <person name="Topping I."/>
            <person name="Tsamla T."/>
            <person name="Vassiliev H."/>
            <person name="Vo A."/>
            <person name="Wangchuk T."/>
            <person name="Wangdi T."/>
            <person name="Weiand M."/>
            <person name="Wilkinson J."/>
            <person name="Wilson A."/>
            <person name="Yadav S."/>
            <person name="Young G."/>
            <person name="Yu Q."/>
            <person name="Zembek L."/>
            <person name="Zhong D."/>
            <person name="Zimmer A."/>
            <person name="Zwirko Z."/>
            <person name="Jaffe D.B."/>
            <person name="Alvarez P."/>
            <person name="Brockman W."/>
            <person name="Butler J."/>
            <person name="Chin C."/>
            <person name="Gnerre S."/>
            <person name="Grabherr M."/>
            <person name="Kleber M."/>
            <person name="Mauceli E."/>
            <person name="MacCallum I."/>
        </authorList>
    </citation>
    <scope>NUCLEOTIDE SEQUENCE [LARGE SCALE GENOMIC DNA]</scope>
    <source>
        <strain evidence="3">Tucson 14030-0811.24</strain>
    </source>
</reference>
<keyword evidence="1" id="KW-0175">Coiled coil</keyword>
<dbReference type="AlphaFoldDB" id="B4NKZ8"/>
<dbReference type="Proteomes" id="UP000007798">
    <property type="component" value="Unassembled WGS sequence"/>
</dbReference>
<evidence type="ECO:0000256" key="1">
    <source>
        <dbReference type="SAM" id="Coils"/>
    </source>
</evidence>
<proteinExistence type="predicted"/>
<dbReference type="eggNOG" id="ENOG502T9DC">
    <property type="taxonomic scope" value="Eukaryota"/>
</dbReference>
<name>B4NKZ8_DROWI</name>
<sequence length="222" mass="25658">MCEPATKDPMSFLYLDLMANHLLRDIEEATKDFNDKMVFLREQESNILENVKNLISIDEFLDLLRKCVVKMEIELSDNENGLIEAERTVARLERSLTGCESLDGKWIPLQRSTYKHLLKLLLSADRSYAQCACLKDEIEDYNQELIGKVAPEKIGDIIDYHNKSLELLERQISELESQTEVLKLNFDQISKDMDISSLSTKLTCQTGQEIMADKNKFQLFKK</sequence>
<gene>
    <name evidence="2" type="primary">Dwil\GK13269</name>
    <name evidence="2" type="ORF">Dwil_GK13269</name>
</gene>
<dbReference type="InParanoid" id="B4NKZ8"/>
<dbReference type="SMR" id="B4NKZ8"/>
<dbReference type="STRING" id="7260.B4NKZ8"/>
<dbReference type="OrthoDB" id="7862278at2759"/>
<organism evidence="2 3">
    <name type="scientific">Drosophila willistoni</name>
    <name type="common">Fruit fly</name>
    <dbReference type="NCBI Taxonomy" id="7260"/>
    <lineage>
        <taxon>Eukaryota</taxon>
        <taxon>Metazoa</taxon>
        <taxon>Ecdysozoa</taxon>
        <taxon>Arthropoda</taxon>
        <taxon>Hexapoda</taxon>
        <taxon>Insecta</taxon>
        <taxon>Pterygota</taxon>
        <taxon>Neoptera</taxon>
        <taxon>Endopterygota</taxon>
        <taxon>Diptera</taxon>
        <taxon>Brachycera</taxon>
        <taxon>Muscomorpha</taxon>
        <taxon>Ephydroidea</taxon>
        <taxon>Drosophilidae</taxon>
        <taxon>Drosophila</taxon>
        <taxon>Sophophora</taxon>
    </lineage>
</organism>